<feature type="transmembrane region" description="Helical" evidence="5">
    <location>
        <begin position="865"/>
        <end position="884"/>
    </location>
</feature>
<evidence type="ECO:0000256" key="5">
    <source>
        <dbReference type="SAM" id="Phobius"/>
    </source>
</evidence>
<dbReference type="InterPro" id="IPR051328">
    <property type="entry name" value="T7SS_ABC-Transporter"/>
</dbReference>
<dbReference type="Pfam" id="PF12698">
    <property type="entry name" value="ABC2_membrane_3"/>
    <property type="match status" value="1"/>
</dbReference>
<dbReference type="SUPFAM" id="SSF101967">
    <property type="entry name" value="Adhesin YadA, collagen-binding domain"/>
    <property type="match status" value="1"/>
</dbReference>
<dbReference type="InterPro" id="IPR023908">
    <property type="entry name" value="xxxLxxG_rpt"/>
</dbReference>
<feature type="transmembrane region" description="Helical" evidence="5">
    <location>
        <begin position="921"/>
        <end position="940"/>
    </location>
</feature>
<evidence type="ECO:0000313" key="8">
    <source>
        <dbReference type="Proteomes" id="UP000321794"/>
    </source>
</evidence>
<evidence type="ECO:0000256" key="3">
    <source>
        <dbReference type="ARBA" id="ARBA00022989"/>
    </source>
</evidence>
<dbReference type="Gene3D" id="3.40.1710.10">
    <property type="entry name" value="abc type-2 transporter like domain"/>
    <property type="match status" value="1"/>
</dbReference>
<dbReference type="EMBL" id="BJZK01000023">
    <property type="protein sequence ID" value="GEO72612.1"/>
    <property type="molecule type" value="Genomic_DNA"/>
</dbReference>
<dbReference type="NCBIfam" id="TIGR03061">
    <property type="entry name" value="pip_yhgE_Nterm"/>
    <property type="match status" value="1"/>
</dbReference>
<evidence type="ECO:0000256" key="2">
    <source>
        <dbReference type="ARBA" id="ARBA00022692"/>
    </source>
</evidence>
<protein>
    <submittedName>
        <fullName evidence="7">Membrane protein</fullName>
    </submittedName>
</protein>
<evidence type="ECO:0000256" key="4">
    <source>
        <dbReference type="ARBA" id="ARBA00023136"/>
    </source>
</evidence>
<dbReference type="NCBIfam" id="TIGR03057">
    <property type="entry name" value="xxxLxxG_by_4"/>
    <property type="match status" value="3"/>
</dbReference>
<dbReference type="Gene3D" id="1.10.287.950">
    <property type="entry name" value="Methyl-accepting chemotaxis protein"/>
    <property type="match status" value="2"/>
</dbReference>
<evidence type="ECO:0000313" key="7">
    <source>
        <dbReference type="EMBL" id="GEO72612.1"/>
    </source>
</evidence>
<feature type="domain" description="ABC-2 type transporter transmembrane" evidence="6">
    <location>
        <begin position="15"/>
        <end position="172"/>
    </location>
</feature>
<dbReference type="PANTHER" id="PTHR43077:SF5">
    <property type="entry name" value="PHAGE INFECTION PROTEIN"/>
    <property type="match status" value="1"/>
</dbReference>
<feature type="transmembrane region" description="Helical" evidence="5">
    <location>
        <begin position="805"/>
        <end position="826"/>
    </location>
</feature>
<dbReference type="InterPro" id="IPR017501">
    <property type="entry name" value="Phage_infect_YhgE_C"/>
</dbReference>
<dbReference type="Proteomes" id="UP000321794">
    <property type="component" value="Unassembled WGS sequence"/>
</dbReference>
<reference evidence="7 8" key="1">
    <citation type="submission" date="2019-07" db="EMBL/GenBank/DDBJ databases">
        <title>Whole genome shotgun sequence of Lactobacillus zymae NBRC 107157.</title>
        <authorList>
            <person name="Hosoyama A."/>
            <person name="Uohara A."/>
            <person name="Ohji S."/>
            <person name="Ichikawa N."/>
        </authorList>
    </citation>
    <scope>NUCLEOTIDE SEQUENCE [LARGE SCALE GENOMIC DNA]</scope>
    <source>
        <strain evidence="7 8">NBRC 107157</strain>
    </source>
</reference>
<name>A0ABQ0X2P2_9LACO</name>
<sequence>MFKAEWGYLRQHKFMVIVLCVIMFIPSIYAVTFLKSMWDPYGKTGDLPVAVVNQDQPVTYQGKHLSVGRNLTQNLKDSKALDFEAMPASQAHARLKQGKVYMVLTIPQNFSQNATTLLDQKPQAMNLHYDTSAGQSFIASKMSESAMSTIRANVANQVTKLYAKTMFGAIKQLDTGMGTAAKGNQKLATGSRKLKAANQKIATNLNTLASSSLKLQSGSQTLTTGLNKYIAGVDELQAGNQKVVSGLDQLLAKSNQLVSGVTRLSQGAQSLNGGVTSYVAGAQQVNTGATKVNRGAQQVASGTQQFGQGTAKLASGTTQFGQGLTTYVNGVGSVNSGATKLNQGVAQLQSKTGTLNESTTKLATGATSLNSGLKTLSTNSATLTSNLQALQKQLSQSTTSTAAATKAIAAAKQQAGANGMTGVKTALGQLETAVKASGSLHQDVAATADAQKLTGAQKAAVLATVDKSANTTAITTALGSLSSAISDATATTTDTAATKALAAAGSQQDQLAATVGKLASGSQALTGGLQTAATSSDQLATGLTQVNAALPGLTTGVDQLASGARSLAGGTAKLTTSGQQLTSGFQTVNTGAAALNQKSQQLASGANQVASGTQKLTTGTGQLSQKGAQLTSGAGQVASGLQQMQTQLPSLTSGVSQLANGSQQVATGLGRLATNGSQLTSGANQLATGTGQAAAGAKQLASGAGQAAQAGGQVQAGNQQLATKLGSAAAKGQLNPSKLTYAQVAKPVTTTHTDKDDVPNNGTGMAPYMMCVSLFVGALALNMMFDLYTPHRFPKSGIQWWASKASIWGLFVLLETGIMFTLMMVIDGLRPIHPFATLIVLLLAAATFMTIVAWLNLVFGKAGSFFSMVLLVLQLGASAGTYPIQLSNHFFETIHPWLPMSYSVEGLRQTLMTGNTAWPEIGMLFGFLLFFTGCTWLFYLRRYARLKRIDFSDPLAVQATQNGLARRMARQKQ</sequence>
<dbReference type="InterPro" id="IPR011049">
    <property type="entry name" value="Serralysin-like_metalloprot_C"/>
</dbReference>
<dbReference type="NCBIfam" id="TIGR03062">
    <property type="entry name" value="pip_yhgE_Cterm"/>
    <property type="match status" value="1"/>
</dbReference>
<dbReference type="RefSeq" id="WP_057730490.1">
    <property type="nucleotide sequence ID" value="NZ_BJZK01000023.1"/>
</dbReference>
<feature type="transmembrane region" description="Helical" evidence="5">
    <location>
        <begin position="12"/>
        <end position="34"/>
    </location>
</feature>
<dbReference type="InterPro" id="IPR017500">
    <property type="entry name" value="Phage_infect_YhgE_N"/>
</dbReference>
<proteinExistence type="predicted"/>
<keyword evidence="3 5" id="KW-1133">Transmembrane helix</keyword>
<dbReference type="InterPro" id="IPR013525">
    <property type="entry name" value="ABC2_TM"/>
</dbReference>
<dbReference type="PANTHER" id="PTHR43077">
    <property type="entry name" value="TRANSPORT PERMEASE YVFS-RELATED"/>
    <property type="match status" value="1"/>
</dbReference>
<keyword evidence="8" id="KW-1185">Reference proteome</keyword>
<keyword evidence="4 5" id="KW-0472">Membrane</keyword>
<feature type="transmembrane region" description="Helical" evidence="5">
    <location>
        <begin position="765"/>
        <end position="785"/>
    </location>
</feature>
<comment type="caution">
    <text evidence="7">The sequence shown here is derived from an EMBL/GenBank/DDBJ whole genome shotgun (WGS) entry which is preliminary data.</text>
</comment>
<evidence type="ECO:0000256" key="1">
    <source>
        <dbReference type="ARBA" id="ARBA00004141"/>
    </source>
</evidence>
<accession>A0ABQ0X2P2</accession>
<evidence type="ECO:0000259" key="6">
    <source>
        <dbReference type="Pfam" id="PF12698"/>
    </source>
</evidence>
<organism evidence="7 8">
    <name type="scientific">Levilactobacillus zymae</name>
    <dbReference type="NCBI Taxonomy" id="267363"/>
    <lineage>
        <taxon>Bacteria</taxon>
        <taxon>Bacillati</taxon>
        <taxon>Bacillota</taxon>
        <taxon>Bacilli</taxon>
        <taxon>Lactobacillales</taxon>
        <taxon>Lactobacillaceae</taxon>
        <taxon>Levilactobacillus</taxon>
    </lineage>
</organism>
<gene>
    <name evidence="7" type="ORF">LZY01_17800</name>
</gene>
<comment type="subcellular location">
    <subcellularLocation>
        <location evidence="1">Membrane</location>
        <topology evidence="1">Multi-pass membrane protein</topology>
    </subcellularLocation>
</comment>
<feature type="transmembrane region" description="Helical" evidence="5">
    <location>
        <begin position="832"/>
        <end position="858"/>
    </location>
</feature>
<keyword evidence="2 5" id="KW-0812">Transmembrane</keyword>